<evidence type="ECO:0000259" key="2">
    <source>
        <dbReference type="Pfam" id="PF10882"/>
    </source>
</evidence>
<dbReference type="InterPro" id="IPR027783">
    <property type="entry name" value="Bacterial_PH-related"/>
</dbReference>
<keyword evidence="1" id="KW-0472">Membrane</keyword>
<feature type="transmembrane region" description="Helical" evidence="1">
    <location>
        <begin position="21"/>
        <end position="39"/>
    </location>
</feature>
<evidence type="ECO:0000313" key="3">
    <source>
        <dbReference type="EMBL" id="BBA30105.1"/>
    </source>
</evidence>
<keyword evidence="1" id="KW-0812">Transmembrane</keyword>
<gene>
    <name evidence="3" type="ORF">PMEL_200633</name>
</gene>
<feature type="domain" description="Bacterial Pleckstrin homology" evidence="2">
    <location>
        <begin position="82"/>
        <end position="162"/>
    </location>
</feature>
<organism evidence="3 4">
    <name type="scientific">Prevotella melaninogenica</name>
    <dbReference type="NCBI Taxonomy" id="28132"/>
    <lineage>
        <taxon>Bacteria</taxon>
        <taxon>Pseudomonadati</taxon>
        <taxon>Bacteroidota</taxon>
        <taxon>Bacteroidia</taxon>
        <taxon>Bacteroidales</taxon>
        <taxon>Prevotellaceae</taxon>
        <taxon>Prevotella</taxon>
    </lineage>
</organism>
<evidence type="ECO:0000313" key="4">
    <source>
        <dbReference type="Proteomes" id="UP000267517"/>
    </source>
</evidence>
<name>A0A250KM02_9BACT</name>
<protein>
    <recommendedName>
        <fullName evidence="2">Bacterial Pleckstrin homology domain-containing protein</fullName>
    </recommendedName>
</protein>
<dbReference type="AlphaFoldDB" id="A0A250KM02"/>
<dbReference type="EMBL" id="AP018050">
    <property type="protein sequence ID" value="BBA30105.1"/>
    <property type="molecule type" value="Genomic_DNA"/>
</dbReference>
<keyword evidence="1" id="KW-1133">Transmembrane helix</keyword>
<reference evidence="3 4" key="1">
    <citation type="submission" date="2017-05" db="EMBL/GenBank/DDBJ databases">
        <title>whole genome sequence of Prevotella melaninogenica GAI 07411.</title>
        <authorList>
            <person name="Kondo Y."/>
            <person name="Hoshino T."/>
        </authorList>
    </citation>
    <scope>NUCLEOTIDE SEQUENCE [LARGE SCALE GENOMIC DNA]</scope>
    <source>
        <strain evidence="3 4">GAI 07411</strain>
    </source>
</reference>
<dbReference type="Proteomes" id="UP000267517">
    <property type="component" value="Chromosome II"/>
</dbReference>
<sequence length="189" mass="21183">MAGSFILVGGFACLAFHWEDYQLVVILIPEIVAIIYMLLQLYKIERKGKGLLVLMISIIVILSMLLLIGTLPVIGYDNNTMIRNDTLFIKGSYAKEIPISSIIYIKGNAIVPPIGIRTNGISFGAYNVGHFRTKDQKDILLYLHSDDTNVTYIKTKNNEDIYINFKDSALSVDFPNKLKAAFHRPAKGK</sequence>
<proteinExistence type="predicted"/>
<feature type="transmembrane region" description="Helical" evidence="1">
    <location>
        <begin position="51"/>
        <end position="74"/>
    </location>
</feature>
<accession>A0A250KM02</accession>
<evidence type="ECO:0000256" key="1">
    <source>
        <dbReference type="SAM" id="Phobius"/>
    </source>
</evidence>
<dbReference type="Pfam" id="PF10882">
    <property type="entry name" value="bPH_5"/>
    <property type="match status" value="1"/>
</dbReference>